<reference evidence="1 2" key="1">
    <citation type="submission" date="2019-10" db="EMBL/GenBank/DDBJ databases">
        <title>Rudanella paleaurantiibacter sp. nov., isolated from sludge.</title>
        <authorList>
            <person name="Xu S.Q."/>
        </authorList>
    </citation>
    <scope>NUCLEOTIDE SEQUENCE [LARGE SCALE GENOMIC DNA]</scope>
    <source>
        <strain evidence="1 2">HX-22-17</strain>
    </source>
</reference>
<keyword evidence="2" id="KW-1185">Reference proteome</keyword>
<proteinExistence type="predicted"/>
<dbReference type="AlphaFoldDB" id="A0A7J5TY76"/>
<sequence>MIENWEKVLNTPLPYRAELAKALLAEHDIEAVVVNKKSSSYPPFGSVDVYVPTEHAIIAKLLVSAEFNDSPPEDLE</sequence>
<evidence type="ECO:0000313" key="2">
    <source>
        <dbReference type="Proteomes" id="UP000488299"/>
    </source>
</evidence>
<dbReference type="Proteomes" id="UP000488299">
    <property type="component" value="Unassembled WGS sequence"/>
</dbReference>
<dbReference type="RefSeq" id="WP_019986500.1">
    <property type="nucleotide sequence ID" value="NZ_WELI01000005.1"/>
</dbReference>
<gene>
    <name evidence="1" type="ORF">F5984_13060</name>
</gene>
<dbReference type="EMBL" id="WELI01000005">
    <property type="protein sequence ID" value="KAB7730106.1"/>
    <property type="molecule type" value="Genomic_DNA"/>
</dbReference>
<organism evidence="1 2">
    <name type="scientific">Rudanella paleaurantiibacter</name>
    <dbReference type="NCBI Taxonomy" id="2614655"/>
    <lineage>
        <taxon>Bacteria</taxon>
        <taxon>Pseudomonadati</taxon>
        <taxon>Bacteroidota</taxon>
        <taxon>Cytophagia</taxon>
        <taxon>Cytophagales</taxon>
        <taxon>Cytophagaceae</taxon>
        <taxon>Rudanella</taxon>
    </lineage>
</organism>
<accession>A0A7J5TY76</accession>
<evidence type="ECO:0000313" key="1">
    <source>
        <dbReference type="EMBL" id="KAB7730106.1"/>
    </source>
</evidence>
<name>A0A7J5TY76_9BACT</name>
<comment type="caution">
    <text evidence="1">The sequence shown here is derived from an EMBL/GenBank/DDBJ whole genome shotgun (WGS) entry which is preliminary data.</text>
</comment>
<protein>
    <submittedName>
        <fullName evidence="1">DUF2007 domain-containing protein</fullName>
    </submittedName>
</protein>